<evidence type="ECO:0008006" key="4">
    <source>
        <dbReference type="Google" id="ProtNLM"/>
    </source>
</evidence>
<accession>A0A448WH40</accession>
<keyword evidence="1" id="KW-0732">Signal</keyword>
<protein>
    <recommendedName>
        <fullName evidence="4">Secreted protein</fullName>
    </recommendedName>
</protein>
<organism evidence="2 3">
    <name type="scientific">Protopolystoma xenopodis</name>
    <dbReference type="NCBI Taxonomy" id="117903"/>
    <lineage>
        <taxon>Eukaryota</taxon>
        <taxon>Metazoa</taxon>
        <taxon>Spiralia</taxon>
        <taxon>Lophotrochozoa</taxon>
        <taxon>Platyhelminthes</taxon>
        <taxon>Monogenea</taxon>
        <taxon>Polyopisthocotylea</taxon>
        <taxon>Polystomatidea</taxon>
        <taxon>Polystomatidae</taxon>
        <taxon>Protopolystoma</taxon>
    </lineage>
</organism>
<dbReference type="EMBL" id="CAAALY010012186">
    <property type="protein sequence ID" value="VEL11570.1"/>
    <property type="molecule type" value="Genomic_DNA"/>
</dbReference>
<proteinExistence type="predicted"/>
<keyword evidence="3" id="KW-1185">Reference proteome</keyword>
<feature type="signal peptide" evidence="1">
    <location>
        <begin position="1"/>
        <end position="26"/>
    </location>
</feature>
<reference evidence="2" key="1">
    <citation type="submission" date="2018-11" db="EMBL/GenBank/DDBJ databases">
        <authorList>
            <consortium name="Pathogen Informatics"/>
        </authorList>
    </citation>
    <scope>NUCLEOTIDE SEQUENCE</scope>
</reference>
<dbReference type="AlphaFoldDB" id="A0A448WH40"/>
<evidence type="ECO:0000313" key="3">
    <source>
        <dbReference type="Proteomes" id="UP000784294"/>
    </source>
</evidence>
<dbReference type="Proteomes" id="UP000784294">
    <property type="component" value="Unassembled WGS sequence"/>
</dbReference>
<evidence type="ECO:0000256" key="1">
    <source>
        <dbReference type="SAM" id="SignalP"/>
    </source>
</evidence>
<evidence type="ECO:0000313" key="2">
    <source>
        <dbReference type="EMBL" id="VEL11570.1"/>
    </source>
</evidence>
<sequence length="82" mass="9651">MLGVIRNFGKLVIVLIFLAARQLVRCPDYREMVLRLQPSFWPLRLLPLPPRAALLLADCVGDKDRHREHFRIYRVNVTLWPS</sequence>
<feature type="chain" id="PRO_5019239743" description="Secreted protein" evidence="1">
    <location>
        <begin position="27"/>
        <end position="82"/>
    </location>
</feature>
<name>A0A448WH40_9PLAT</name>
<comment type="caution">
    <text evidence="2">The sequence shown here is derived from an EMBL/GenBank/DDBJ whole genome shotgun (WGS) entry which is preliminary data.</text>
</comment>
<gene>
    <name evidence="2" type="ORF">PXEA_LOCUS5010</name>
</gene>